<dbReference type="RefSeq" id="XP_004181665.1">
    <property type="nucleotide sequence ID" value="XM_004181617.1"/>
</dbReference>
<keyword evidence="6 7" id="KW-0653">Protein transport</keyword>
<dbReference type="Gene3D" id="1.10.10.10">
    <property type="entry name" value="Winged helix-like DNA-binding domain superfamily/Winged helix DNA-binding domain"/>
    <property type="match status" value="2"/>
</dbReference>
<dbReference type="Pfam" id="PF04157">
    <property type="entry name" value="EAP30"/>
    <property type="match status" value="1"/>
</dbReference>
<comment type="subunit">
    <text evidence="7">Component of the endosomal sorting complex required for transport II (ESCRT-II).</text>
</comment>
<comment type="function">
    <text evidence="7">Component of the ESCRT-II complex (endosomal sorting complex required for transport II), which is required for multivesicular body (MVB) formation and sorting of endosomal cargo proteins into MVBs.</text>
</comment>
<dbReference type="InterPro" id="IPR040608">
    <property type="entry name" value="Snf8/Vps36"/>
</dbReference>
<evidence type="ECO:0000256" key="6">
    <source>
        <dbReference type="ARBA" id="ARBA00022927"/>
    </source>
</evidence>
<evidence type="ECO:0000256" key="4">
    <source>
        <dbReference type="ARBA" id="ARBA00022771"/>
    </source>
</evidence>
<dbReference type="CDD" id="cd13227">
    <property type="entry name" value="PH-GRAM-like_Vps36"/>
    <property type="match status" value="1"/>
</dbReference>
<dbReference type="PANTHER" id="PTHR13128:SF12">
    <property type="entry name" value="VACUOLAR PROTEIN-SORTING-ASSOCIATED PROTEIN 36"/>
    <property type="match status" value="1"/>
</dbReference>
<dbReference type="GO" id="GO:0045053">
    <property type="term" value="P:protein retention in Golgi apparatus"/>
    <property type="evidence" value="ECO:0007669"/>
    <property type="project" value="EnsemblFungi"/>
</dbReference>
<organism evidence="9 10">
    <name type="scientific">Henningerozyma blattae (strain ATCC 34711 / CBS 6284 / DSM 70876 / NBRC 10599 / NRRL Y-10934 / UCD 77-7)</name>
    <name type="common">Yeast</name>
    <name type="synonym">Tetrapisispora blattae</name>
    <dbReference type="NCBI Taxonomy" id="1071380"/>
    <lineage>
        <taxon>Eukaryota</taxon>
        <taxon>Fungi</taxon>
        <taxon>Dikarya</taxon>
        <taxon>Ascomycota</taxon>
        <taxon>Saccharomycotina</taxon>
        <taxon>Saccharomycetes</taxon>
        <taxon>Saccharomycetales</taxon>
        <taxon>Saccharomycetaceae</taxon>
        <taxon>Henningerozyma</taxon>
    </lineage>
</organism>
<dbReference type="HOGENOM" id="CLU_015433_2_1_1"/>
<keyword evidence="3" id="KW-0479">Metal-binding</keyword>
<dbReference type="Pfam" id="PF16988">
    <property type="entry name" value="Vps36-NZF-N"/>
    <property type="match status" value="1"/>
</dbReference>
<dbReference type="AlphaFoldDB" id="I2H6Z4"/>
<dbReference type="Pfam" id="PF11605">
    <property type="entry name" value="Vps36_ESCRT-II"/>
    <property type="match status" value="1"/>
</dbReference>
<dbReference type="SUPFAM" id="SSF50729">
    <property type="entry name" value="PH domain-like"/>
    <property type="match status" value="1"/>
</dbReference>
<dbReference type="GO" id="GO:1904669">
    <property type="term" value="P:ATP export"/>
    <property type="evidence" value="ECO:0007669"/>
    <property type="project" value="EnsemblFungi"/>
</dbReference>
<sequence>MDHWNFIETSTSGQPILREAEKDILLDHNVGLYHGKSKILHRQNGRIFLTSQRIIYVDNNDPINNSLALELDDIGSIEYQSKFLKRSARMIVFFKDADVILHLSKLKRENSSKKDILTEWICPICMFANEYEGEFTEATITPPVCTNCGVPADYELSKSSIKISSISTSSKRLVKKSGGENDNICPACTFINHSELRNCEICGTRLPKAKKIRGNFNSRKNKKFQLLLENVSSGNTDLKEVNYAQFSFRNSDGILFSEATEMALDNLSKARNTEIFNKDLVSVNGMSIKSPVMKELPYIETKLSRTGISTLEQSRETQLARNDILLNNALSDLSNLMSFADDIEKLYSRYNKNDISSSKMNSKQVPSLIVDRDKFYNKNIFIEEIAREIYEFATSEFKDEQQREGCVMISLVDLYAMYNKAMRIGVGFVSPLEMREACESFERLGLTKLKLTKINQRILCLGSDNALEIIKTKIVQIIEQFPGSHLLQISKKLNEYSQSDWTIGVITEVLQNCIDSGILVVDEQLTGILYYKNLFWHI</sequence>
<dbReference type="InterPro" id="IPR031558">
    <property type="entry name" value="Vps36-NZF-N"/>
</dbReference>
<gene>
    <name evidence="9" type="primary">TBLA0G02040</name>
    <name evidence="9" type="ORF">TBLA_0G02040</name>
</gene>
<dbReference type="Proteomes" id="UP000002866">
    <property type="component" value="Chromosome 7"/>
</dbReference>
<dbReference type="GO" id="GO:0043130">
    <property type="term" value="F:ubiquitin binding"/>
    <property type="evidence" value="ECO:0007669"/>
    <property type="project" value="UniProtKB-UniRule"/>
</dbReference>
<dbReference type="GO" id="GO:0016236">
    <property type="term" value="P:macroautophagy"/>
    <property type="evidence" value="ECO:0007669"/>
    <property type="project" value="EnsemblFungi"/>
</dbReference>
<dbReference type="eggNOG" id="KOG2760">
    <property type="taxonomic scope" value="Eukaryota"/>
</dbReference>
<dbReference type="PROSITE" id="PS51495">
    <property type="entry name" value="GLUE"/>
    <property type="match status" value="1"/>
</dbReference>
<dbReference type="GO" id="GO:0032258">
    <property type="term" value="P:cytoplasm to vacuole targeting by the Cvt pathway"/>
    <property type="evidence" value="ECO:0007669"/>
    <property type="project" value="EnsemblFungi"/>
</dbReference>
<dbReference type="KEGG" id="tbl:TBLA_0G02040"/>
<dbReference type="SMART" id="SM00547">
    <property type="entry name" value="ZnF_RBZ"/>
    <property type="match status" value="2"/>
</dbReference>
<keyword evidence="10" id="KW-1185">Reference proteome</keyword>
<dbReference type="FunCoup" id="I2H6Z4">
    <property type="interactions" value="98"/>
</dbReference>
<dbReference type="GO" id="GO:0032266">
    <property type="term" value="F:phosphatidylinositol-3-phosphate binding"/>
    <property type="evidence" value="ECO:0007669"/>
    <property type="project" value="UniProtKB-UniRule"/>
</dbReference>
<dbReference type="InterPro" id="IPR021648">
    <property type="entry name" value="GLUE_dom"/>
</dbReference>
<dbReference type="PANTHER" id="PTHR13128">
    <property type="entry name" value="VACUOLAR PROTEIN-SORTING-ASSOCIATED PROTEIN 36"/>
    <property type="match status" value="1"/>
</dbReference>
<dbReference type="GO" id="GO:0031902">
    <property type="term" value="C:late endosome membrane"/>
    <property type="evidence" value="ECO:0007669"/>
    <property type="project" value="UniProtKB-UniRule"/>
</dbReference>
<dbReference type="SUPFAM" id="SSF90209">
    <property type="entry name" value="Ran binding protein zinc finger-like"/>
    <property type="match status" value="1"/>
</dbReference>
<dbReference type="GO" id="GO:0008270">
    <property type="term" value="F:zinc ion binding"/>
    <property type="evidence" value="ECO:0007669"/>
    <property type="project" value="UniProtKB-KW"/>
</dbReference>
<dbReference type="GO" id="GO:0043328">
    <property type="term" value="P:protein transport to vacuole involved in ubiquitin-dependent protein catabolic process via the multivesicular body sorting pathway"/>
    <property type="evidence" value="ECO:0007669"/>
    <property type="project" value="UniProtKB-UniRule"/>
</dbReference>
<keyword evidence="7" id="KW-0963">Cytoplasm</keyword>
<evidence type="ECO:0000313" key="10">
    <source>
        <dbReference type="Proteomes" id="UP000002866"/>
    </source>
</evidence>
<keyword evidence="4" id="KW-0863">Zinc-finger</keyword>
<dbReference type="InterPro" id="IPR036388">
    <property type="entry name" value="WH-like_DNA-bd_sf"/>
</dbReference>
<evidence type="ECO:0000259" key="8">
    <source>
        <dbReference type="PROSITE" id="PS51495"/>
    </source>
</evidence>
<comment type="similarity">
    <text evidence="1 7">Belongs to the VPS36 family.</text>
</comment>
<dbReference type="GeneID" id="14497278"/>
<dbReference type="InterPro" id="IPR037855">
    <property type="entry name" value="Vps36"/>
</dbReference>
<proteinExistence type="inferred from homology"/>
<accession>I2H6Z4</accession>
<evidence type="ECO:0000256" key="1">
    <source>
        <dbReference type="ARBA" id="ARBA00009697"/>
    </source>
</evidence>
<evidence type="ECO:0000256" key="3">
    <source>
        <dbReference type="ARBA" id="ARBA00022723"/>
    </source>
</evidence>
<keyword evidence="2 7" id="KW-0813">Transport</keyword>
<dbReference type="InterPro" id="IPR011993">
    <property type="entry name" value="PH-like_dom_sf"/>
</dbReference>
<dbReference type="InterPro" id="IPR036390">
    <property type="entry name" value="WH_DNA-bd_sf"/>
</dbReference>
<evidence type="ECO:0000256" key="2">
    <source>
        <dbReference type="ARBA" id="ARBA00022448"/>
    </source>
</evidence>
<dbReference type="Gene3D" id="2.30.30.380">
    <property type="entry name" value="Zn-finger domain of Sec23/24"/>
    <property type="match status" value="1"/>
</dbReference>
<evidence type="ECO:0000313" key="9">
    <source>
        <dbReference type="EMBL" id="CCH62146.1"/>
    </source>
</evidence>
<evidence type="ECO:0000256" key="7">
    <source>
        <dbReference type="RuleBase" id="RU367095"/>
    </source>
</evidence>
<dbReference type="OMA" id="RVCYVDH"/>
<dbReference type="OrthoDB" id="271448at2759"/>
<dbReference type="GO" id="GO:0000122">
    <property type="term" value="P:negative regulation of transcription by RNA polymerase II"/>
    <property type="evidence" value="ECO:0007669"/>
    <property type="project" value="EnsemblFungi"/>
</dbReference>
<dbReference type="SUPFAM" id="SSF46785">
    <property type="entry name" value="Winged helix' DNA-binding domain"/>
    <property type="match status" value="1"/>
</dbReference>
<evidence type="ECO:0000256" key="5">
    <source>
        <dbReference type="ARBA" id="ARBA00022833"/>
    </source>
</evidence>
<keyword evidence="7" id="KW-0967">Endosome</keyword>
<dbReference type="STRING" id="1071380.I2H6Z4"/>
<reference evidence="9 10" key="1">
    <citation type="journal article" date="2011" name="Proc. Natl. Acad. Sci. U.S.A.">
        <title>Evolutionary erosion of yeast sex chromosomes by mating-type switching accidents.</title>
        <authorList>
            <person name="Gordon J.L."/>
            <person name="Armisen D."/>
            <person name="Proux-Wera E."/>
            <person name="Oheigeartaigh S.S."/>
            <person name="Byrne K.P."/>
            <person name="Wolfe K.H."/>
        </authorList>
    </citation>
    <scope>NUCLEOTIDE SEQUENCE [LARGE SCALE GENOMIC DNA]</scope>
    <source>
        <strain evidence="10">ATCC 34711 / CBS 6284 / DSM 70876 / NBRC 10599 / NRRL Y-10934 / UCD 77-7</strain>
    </source>
</reference>
<dbReference type="InterPro" id="IPR001876">
    <property type="entry name" value="Znf_RanBP2"/>
</dbReference>
<dbReference type="GO" id="GO:0000814">
    <property type="term" value="C:ESCRT II complex"/>
    <property type="evidence" value="ECO:0007669"/>
    <property type="project" value="UniProtKB-UniRule"/>
</dbReference>
<dbReference type="EMBL" id="HE806322">
    <property type="protein sequence ID" value="CCH62146.1"/>
    <property type="molecule type" value="Genomic_DNA"/>
</dbReference>
<name>I2H6Z4_HENB6</name>
<feature type="domain" description="GLUE N-terminal" evidence="8">
    <location>
        <begin position="7"/>
        <end position="276"/>
    </location>
</feature>
<dbReference type="InterPro" id="IPR036443">
    <property type="entry name" value="Znf_RanBP2_sf"/>
</dbReference>
<comment type="subcellular location">
    <subcellularLocation>
        <location evidence="7">Cytoplasm</location>
    </subcellularLocation>
    <subcellularLocation>
        <location evidence="7">Endosome</location>
    </subcellularLocation>
</comment>
<protein>
    <recommendedName>
        <fullName evidence="7">Vacuolar protein-sorting-associated protein 36</fullName>
    </recommendedName>
    <alternativeName>
        <fullName evidence="7">ESCRT-II complex subunit VPS36</fullName>
    </alternativeName>
</protein>
<dbReference type="InParanoid" id="I2H6Z4"/>
<dbReference type="Gene3D" id="2.30.29.30">
    <property type="entry name" value="Pleckstrin-homology domain (PH domain)/Phosphotyrosine-binding domain (PTB)"/>
    <property type="match status" value="1"/>
</dbReference>
<keyword evidence="5" id="KW-0862">Zinc</keyword>